<dbReference type="SMART" id="SM00260">
    <property type="entry name" value="CheW"/>
    <property type="match status" value="1"/>
</dbReference>
<dbReference type="InterPro" id="IPR002545">
    <property type="entry name" value="CheW-lke_dom"/>
</dbReference>
<dbReference type="STRING" id="1117647.M5M_11250"/>
<dbReference type="Pfam" id="PF01584">
    <property type="entry name" value="CheW"/>
    <property type="match status" value="1"/>
</dbReference>
<dbReference type="Gene3D" id="2.30.30.40">
    <property type="entry name" value="SH3 Domains"/>
    <property type="match status" value="1"/>
</dbReference>
<name>K4KZR4_SIMAS</name>
<dbReference type="KEGG" id="saga:M5M_11250"/>
<dbReference type="HOGENOM" id="CLU_048995_6_1_6"/>
<dbReference type="PANTHER" id="PTHR22617:SF43">
    <property type="entry name" value="PROTEIN PILI"/>
    <property type="match status" value="1"/>
</dbReference>
<proteinExistence type="predicted"/>
<dbReference type="InterPro" id="IPR039315">
    <property type="entry name" value="CheW"/>
</dbReference>
<dbReference type="Gene3D" id="2.40.50.180">
    <property type="entry name" value="CheA-289, Domain 4"/>
    <property type="match status" value="1"/>
</dbReference>
<dbReference type="eggNOG" id="COG0835">
    <property type="taxonomic scope" value="Bacteria"/>
</dbReference>
<dbReference type="InterPro" id="IPR036061">
    <property type="entry name" value="CheW-like_dom_sf"/>
</dbReference>
<evidence type="ECO:0000259" key="1">
    <source>
        <dbReference type="PROSITE" id="PS50851"/>
    </source>
</evidence>
<dbReference type="Proteomes" id="UP000000466">
    <property type="component" value="Chromosome"/>
</dbReference>
<dbReference type="AlphaFoldDB" id="K4KZR4"/>
<protein>
    <submittedName>
        <fullName evidence="2">Protein pilI</fullName>
    </submittedName>
</protein>
<reference evidence="2 3" key="1">
    <citation type="journal article" date="2013" name="Genome Announc.">
        <title>Complete genome sequence of Simiduia agarivorans SA1(T), a marine bacterium able to degrade a variety of polysaccharides.</title>
        <authorList>
            <person name="Lin S.Y."/>
            <person name="Shieh W.Y."/>
            <person name="Chen J.S."/>
            <person name="Tang S.L."/>
        </authorList>
    </citation>
    <scope>NUCLEOTIDE SEQUENCE [LARGE SCALE GENOMIC DNA]</scope>
    <source>
        <strain evidence="3">DSM 21679 / JCM 13881 / BCRC 17597 / SA1</strain>
    </source>
</reference>
<feature type="domain" description="CheW-like" evidence="1">
    <location>
        <begin position="38"/>
        <end position="178"/>
    </location>
</feature>
<evidence type="ECO:0000313" key="3">
    <source>
        <dbReference type="Proteomes" id="UP000000466"/>
    </source>
</evidence>
<gene>
    <name evidence="2" type="ordered locus">M5M_11250</name>
</gene>
<dbReference type="EMBL" id="CP003746">
    <property type="protein sequence ID" value="AFU99427.1"/>
    <property type="molecule type" value="Genomic_DNA"/>
</dbReference>
<evidence type="ECO:0000313" key="2">
    <source>
        <dbReference type="EMBL" id="AFU99427.1"/>
    </source>
</evidence>
<keyword evidence="3" id="KW-1185">Reference proteome</keyword>
<dbReference type="GO" id="GO:0007165">
    <property type="term" value="P:signal transduction"/>
    <property type="evidence" value="ECO:0007669"/>
    <property type="project" value="InterPro"/>
</dbReference>
<dbReference type="PROSITE" id="PS50851">
    <property type="entry name" value="CHEW"/>
    <property type="match status" value="1"/>
</dbReference>
<dbReference type="GO" id="GO:0006935">
    <property type="term" value="P:chemotaxis"/>
    <property type="evidence" value="ECO:0007669"/>
    <property type="project" value="InterPro"/>
</dbReference>
<dbReference type="GO" id="GO:0005829">
    <property type="term" value="C:cytosol"/>
    <property type="evidence" value="ECO:0007669"/>
    <property type="project" value="TreeGrafter"/>
</dbReference>
<organism evidence="2 3">
    <name type="scientific">Simiduia agarivorans (strain DSM 21679 / JCM 13881 / BCRC 17597 / SA1)</name>
    <dbReference type="NCBI Taxonomy" id="1117647"/>
    <lineage>
        <taxon>Bacteria</taxon>
        <taxon>Pseudomonadati</taxon>
        <taxon>Pseudomonadota</taxon>
        <taxon>Gammaproteobacteria</taxon>
        <taxon>Cellvibrionales</taxon>
        <taxon>Cellvibrionaceae</taxon>
        <taxon>Simiduia</taxon>
    </lineage>
</organism>
<dbReference type="OrthoDB" id="5298045at2"/>
<dbReference type="PANTHER" id="PTHR22617">
    <property type="entry name" value="CHEMOTAXIS SENSOR HISTIDINE KINASE-RELATED"/>
    <property type="match status" value="1"/>
</dbReference>
<dbReference type="RefSeq" id="WP_015047591.1">
    <property type="nucleotide sequence ID" value="NC_018868.3"/>
</dbReference>
<sequence length="184" mass="20568">MSDAQAQKSNAFQALLELAGRSKHFARGLPAQVAIKPHWSGIGFSLMGRRFVAPMDEISEMLEVPPYTRLPGVQPWVRGVANVRGRLLPLFDLAAFFGSKIASQRKQRRVLILDRDDIYSGLIVDQVYGMQHFPVDTFSDDKVDLPEALSPFVQGAYRQGENQWNVFSPAHLAVEPRFINAAES</sequence>
<dbReference type="SUPFAM" id="SSF50341">
    <property type="entry name" value="CheW-like"/>
    <property type="match status" value="1"/>
</dbReference>
<accession>K4KZR4</accession>